<gene>
    <name evidence="2" type="ORF">HXX76_012306</name>
</gene>
<sequence length="774" mass="77029">MGKRVTDAETSAAAPSSEPPGIPSGPPMRRGSTAAQDADQPQEQLQQQPQEQQHPDQQLGQQMGEQQPAPELPSSNAAYPRLTLAVREGQRWWPHLASVSLAARAARAAANAAALAALEREAVQLEEADAGVGAVGRAGQPAACQGGQGPALRAAGATARRARPAAGCPDTSALTSRASGAGANADADAEVAADVVAGGLAGRRRGLAAAAVPAPAQEQTLSRGRRPGEPAKRLKLQPAPSHSNVGGDAGSSAAGALAAAPAAAAVAPGLKPSALDAGATQGCMLSARCRPAVWLPGGRPAAGLSHPPLRDYLVGAGSHTASAVCGAIRGGGGGGGSVGSDAGLSAAAPAAAGRRQRFAALRGGPAAAPTSPRATAAEMGTGPAAAAPTAAPGAGGPAAGCGQGARAAELALLRCPHPGWAVRATAGDAGGDAGRYWWPGVLTARRLGTGVTSLPLEQPYMAAWFRSLLSSGAGAKAPQQCQVRVQVELDGVLLLQDTAAPLQQPHQQPPPHQQHKQRQKPQGPLVFEALLKRSRDVPSGGRVFGVPPELLAGRYVRGWRREMGRRSTANQGGGGGSPVGTGPLEQEAGSRPPEPEGRLASRREEQPGASRKGGSASAAGARPADAAAAAAAGAAAPAGAAMGGSRGGLRRRQSAPADLDPNSGSSRVPPPPLPPAAAAATSRRAGLRGTLPDAATLVAPAPATSQAATSPSGEGRPRRATSIKRPRWDSEAEARNAAGSMGASEPVPPAARERGPGTVLLTLVLSTHNPTKIV</sequence>
<evidence type="ECO:0000313" key="2">
    <source>
        <dbReference type="EMBL" id="KAG2427657.1"/>
    </source>
</evidence>
<organism evidence="2 3">
    <name type="scientific">Chlamydomonas incerta</name>
    <dbReference type="NCBI Taxonomy" id="51695"/>
    <lineage>
        <taxon>Eukaryota</taxon>
        <taxon>Viridiplantae</taxon>
        <taxon>Chlorophyta</taxon>
        <taxon>core chlorophytes</taxon>
        <taxon>Chlorophyceae</taxon>
        <taxon>CS clade</taxon>
        <taxon>Chlamydomonadales</taxon>
        <taxon>Chlamydomonadaceae</taxon>
        <taxon>Chlamydomonas</taxon>
    </lineage>
</organism>
<accession>A0A835SI91</accession>
<keyword evidence="3" id="KW-1185">Reference proteome</keyword>
<name>A0A835SI91_CHLIN</name>
<dbReference type="AlphaFoldDB" id="A0A835SI91"/>
<feature type="region of interest" description="Disordered" evidence="1">
    <location>
        <begin position="565"/>
        <end position="755"/>
    </location>
</feature>
<comment type="caution">
    <text evidence="2">The sequence shown here is derived from an EMBL/GenBank/DDBJ whole genome shotgun (WGS) entry which is preliminary data.</text>
</comment>
<dbReference type="EMBL" id="JAEHOC010000039">
    <property type="protein sequence ID" value="KAG2427657.1"/>
    <property type="molecule type" value="Genomic_DNA"/>
</dbReference>
<feature type="region of interest" description="Disordered" evidence="1">
    <location>
        <begin position="209"/>
        <end position="252"/>
    </location>
</feature>
<protein>
    <submittedName>
        <fullName evidence="2">Uncharacterized protein</fullName>
    </submittedName>
</protein>
<evidence type="ECO:0000256" key="1">
    <source>
        <dbReference type="SAM" id="MobiDB-lite"/>
    </source>
</evidence>
<dbReference type="OrthoDB" id="10650829at2759"/>
<feature type="region of interest" description="Disordered" evidence="1">
    <location>
        <begin position="1"/>
        <end position="76"/>
    </location>
</feature>
<proteinExistence type="predicted"/>
<feature type="region of interest" description="Disordered" evidence="1">
    <location>
        <begin position="502"/>
        <end position="521"/>
    </location>
</feature>
<reference evidence="2" key="1">
    <citation type="journal article" date="2020" name="bioRxiv">
        <title>Comparative genomics of Chlamydomonas.</title>
        <authorList>
            <person name="Craig R.J."/>
            <person name="Hasan A.R."/>
            <person name="Ness R.W."/>
            <person name="Keightley P.D."/>
        </authorList>
    </citation>
    <scope>NUCLEOTIDE SEQUENCE</scope>
    <source>
        <strain evidence="2">SAG 7.73</strain>
    </source>
</reference>
<dbReference type="Proteomes" id="UP000650467">
    <property type="component" value="Unassembled WGS sequence"/>
</dbReference>
<feature type="region of interest" description="Disordered" evidence="1">
    <location>
        <begin position="360"/>
        <end position="399"/>
    </location>
</feature>
<evidence type="ECO:0000313" key="3">
    <source>
        <dbReference type="Proteomes" id="UP000650467"/>
    </source>
</evidence>
<feature type="compositionally biased region" description="Low complexity" evidence="1">
    <location>
        <begin position="360"/>
        <end position="392"/>
    </location>
</feature>
<feature type="compositionally biased region" description="Low complexity" evidence="1">
    <location>
        <begin position="34"/>
        <end position="67"/>
    </location>
</feature>
<feature type="compositionally biased region" description="Pro residues" evidence="1">
    <location>
        <begin position="17"/>
        <end position="26"/>
    </location>
</feature>
<feature type="compositionally biased region" description="Basic and acidic residues" evidence="1">
    <location>
        <begin position="593"/>
        <end position="606"/>
    </location>
</feature>
<feature type="compositionally biased region" description="Low complexity" evidence="1">
    <location>
        <begin position="607"/>
        <end position="640"/>
    </location>
</feature>
<feature type="compositionally biased region" description="Low complexity" evidence="1">
    <location>
        <begin position="699"/>
        <end position="712"/>
    </location>
</feature>